<feature type="signal peptide" evidence="1">
    <location>
        <begin position="1"/>
        <end position="15"/>
    </location>
</feature>
<sequence length="123" mass="14312">MMMMMIALQKRFSCASILCQVRCGAAGFLSVPVPRLYSRPVLLLHRWHSLYHAVGGHAGPRKHKEHTRYIYKSSDAVQNSKQKRIRWVKQLNRLTWCIIIPKTSANTRKQKCGRHAEGHYRKT</sequence>
<feature type="chain" id="PRO_5014863173" evidence="1">
    <location>
        <begin position="16"/>
        <end position="123"/>
    </location>
</feature>
<proteinExistence type="predicted"/>
<evidence type="ECO:0000313" key="2">
    <source>
        <dbReference type="EMBL" id="MBW72901.1"/>
    </source>
</evidence>
<keyword evidence="1" id="KW-0732">Signal</keyword>
<accession>A0A2M4D5Y0</accession>
<name>A0A2M4D5Y0_ANODA</name>
<reference evidence="2" key="1">
    <citation type="submission" date="2018-01" db="EMBL/GenBank/DDBJ databases">
        <title>An insight into the sialome of Amazonian anophelines.</title>
        <authorList>
            <person name="Ribeiro J.M."/>
            <person name="Scarpassa V."/>
            <person name="Calvo E."/>
        </authorList>
    </citation>
    <scope>NUCLEOTIDE SEQUENCE</scope>
</reference>
<evidence type="ECO:0000256" key="1">
    <source>
        <dbReference type="SAM" id="SignalP"/>
    </source>
</evidence>
<organism evidence="2">
    <name type="scientific">Anopheles darlingi</name>
    <name type="common">Mosquito</name>
    <dbReference type="NCBI Taxonomy" id="43151"/>
    <lineage>
        <taxon>Eukaryota</taxon>
        <taxon>Metazoa</taxon>
        <taxon>Ecdysozoa</taxon>
        <taxon>Arthropoda</taxon>
        <taxon>Hexapoda</taxon>
        <taxon>Insecta</taxon>
        <taxon>Pterygota</taxon>
        <taxon>Neoptera</taxon>
        <taxon>Endopterygota</taxon>
        <taxon>Diptera</taxon>
        <taxon>Nematocera</taxon>
        <taxon>Culicoidea</taxon>
        <taxon>Culicidae</taxon>
        <taxon>Anophelinae</taxon>
        <taxon>Anopheles</taxon>
    </lineage>
</organism>
<protein>
    <submittedName>
        <fullName evidence="2">Putative secreted protein</fullName>
    </submittedName>
</protein>
<dbReference type="AlphaFoldDB" id="A0A2M4D5Y0"/>
<dbReference type="EMBL" id="GGFL01008723">
    <property type="protein sequence ID" value="MBW72901.1"/>
    <property type="molecule type" value="Transcribed_RNA"/>
</dbReference>